<sequence length="262" mass="29892">MANSTKRPLPPTPSNRKSIIDLNYDTENDILSLQKCLEQKESTINNLKIIVMEWKKKAIEYEAAYNEAKQQLEERERFLMKRHQAEIEALTKAQVDQTNENLDLLLKLENENKQLKQQLQNNPTKEEQQLPIPPLAPFVSNTSQLCNTAEVANQTATASVMKSRKQSDELVERINEMMNAMEGTLHGIKDSYGQTVMENATPPLISDLSSSEEEYDAQSIEIIPKATSSKKRLSSFFFGSKHKKDDMFVEKKKAVFKVPSNK</sequence>
<feature type="coiled-coil region" evidence="1">
    <location>
        <begin position="37"/>
        <end position="128"/>
    </location>
</feature>
<dbReference type="OMA" id="NEMMNAM"/>
<evidence type="ECO:0000256" key="1">
    <source>
        <dbReference type="SAM" id="Coils"/>
    </source>
</evidence>
<organism evidence="2 3">
    <name type="scientific">Rhizopus microsporus</name>
    <dbReference type="NCBI Taxonomy" id="58291"/>
    <lineage>
        <taxon>Eukaryota</taxon>
        <taxon>Fungi</taxon>
        <taxon>Fungi incertae sedis</taxon>
        <taxon>Mucoromycota</taxon>
        <taxon>Mucoromycotina</taxon>
        <taxon>Mucoromycetes</taxon>
        <taxon>Mucorales</taxon>
        <taxon>Mucorineae</taxon>
        <taxon>Rhizopodaceae</taxon>
        <taxon>Rhizopus</taxon>
    </lineage>
</organism>
<protein>
    <submittedName>
        <fullName evidence="2">Uncharacterized protein</fullName>
    </submittedName>
</protein>
<reference evidence="2 3" key="1">
    <citation type="journal article" date="2016" name="Proc. Natl. Acad. Sci. U.S.A.">
        <title>Lipid metabolic changes in an early divergent fungus govern the establishment of a mutualistic symbiosis with endobacteria.</title>
        <authorList>
            <person name="Lastovetsky O.A."/>
            <person name="Gaspar M.L."/>
            <person name="Mondo S.J."/>
            <person name="LaButti K.M."/>
            <person name="Sandor L."/>
            <person name="Grigoriev I.V."/>
            <person name="Henry S.A."/>
            <person name="Pawlowska T.E."/>
        </authorList>
    </citation>
    <scope>NUCLEOTIDE SEQUENCE [LARGE SCALE GENOMIC DNA]</scope>
    <source>
        <strain evidence="2 3">ATCC 11559</strain>
    </source>
</reference>
<proteinExistence type="predicted"/>
<accession>A0A0A1NG67</accession>
<gene>
    <name evidence="2" type="ORF">BCV71DRAFT_293370</name>
</gene>
<evidence type="ECO:0000313" key="3">
    <source>
        <dbReference type="Proteomes" id="UP000242381"/>
    </source>
</evidence>
<name>A0A0A1NG67_RHIZD</name>
<dbReference type="EMBL" id="KV921455">
    <property type="protein sequence ID" value="ORE14747.1"/>
    <property type="molecule type" value="Genomic_DNA"/>
</dbReference>
<keyword evidence="1" id="KW-0175">Coiled coil</keyword>
<dbReference type="VEuPathDB" id="FungiDB:BCV72DRAFT_208594"/>
<evidence type="ECO:0000313" key="2">
    <source>
        <dbReference type="EMBL" id="ORE14747.1"/>
    </source>
</evidence>
<dbReference type="Proteomes" id="UP000242381">
    <property type="component" value="Unassembled WGS sequence"/>
</dbReference>
<dbReference type="AlphaFoldDB" id="A0A0A1NG67"/>